<dbReference type="PANTHER" id="PTHR34219:SF4">
    <property type="entry name" value="PEPSY DOMAIN-CONTAINING PROTEIN"/>
    <property type="match status" value="1"/>
</dbReference>
<name>A0A0L0EMU9_9GAMM</name>
<protein>
    <submittedName>
        <fullName evidence="2">Iron-regulated membrane protein</fullName>
    </submittedName>
</protein>
<dbReference type="OrthoDB" id="9776609at2"/>
<accession>A0A0L0EMU9</accession>
<keyword evidence="1" id="KW-0472">Membrane</keyword>
<feature type="transmembrane region" description="Helical" evidence="1">
    <location>
        <begin position="7"/>
        <end position="28"/>
    </location>
</feature>
<evidence type="ECO:0000256" key="1">
    <source>
        <dbReference type="SAM" id="Phobius"/>
    </source>
</evidence>
<dbReference type="InterPro" id="IPR005625">
    <property type="entry name" value="PepSY-ass_TM"/>
</dbReference>
<dbReference type="EMBL" id="LFZX01000241">
    <property type="protein sequence ID" value="KNC65695.1"/>
    <property type="molecule type" value="Genomic_DNA"/>
</dbReference>
<feature type="transmembrane region" description="Helical" evidence="1">
    <location>
        <begin position="180"/>
        <end position="202"/>
    </location>
</feature>
<dbReference type="Proteomes" id="UP000036850">
    <property type="component" value="Unassembled WGS sequence"/>
</dbReference>
<dbReference type="PANTHER" id="PTHR34219">
    <property type="entry name" value="IRON-REGULATED INNER MEMBRANE PROTEIN-RELATED"/>
    <property type="match status" value="1"/>
</dbReference>
<proteinExistence type="predicted"/>
<feature type="transmembrane region" description="Helical" evidence="1">
    <location>
        <begin position="341"/>
        <end position="362"/>
    </location>
</feature>
<sequence length="514" mass="58145">MGWLHTWSGVVFAWLLYFIFVTGSVGYFENEIDRWMKPEIVISNDVSDKQAIDLAMAQLGEHADDASQWYVSLPTSRDPYIEISWLQPGDPEKQVRRQWYEKPLDPYTGDITSIRDTSGGETLYRLHYNLHYVPPLVGYILTSLAGMLMLIGLVTGVIIHRKIFAEFFTFRSAKGLRSWLDIHNVFSVLPLPFHLMITYSGVMLLMGVTMSKVIDSQYGEGRQMHRQFYDASQLEDYTTLNTEILPAQLTVDTALSDAKRRVTDQAVNFVGVIGRGTDTEHIEIWFETSEGVEFASLLKYHARAERVEVEIATGKAGRAAAVYDLLEHLHEGLFADIYLRWVYFLCGLFGAAMIASGMIIWLKKQVMKEVTPSLLITLIVRLNRGALLGLPIAIGCYFLSNRLLAPDMPDRAAWEMHVLFAAWGLCCLYCLINRSPEQWSTLLWSAALVYFAIPLVNMLTTHHSVITSLLNADWLMLGFDLSMWLFAGCFGLAATVVSRKHRSSTVAKKEPLVC</sequence>
<comment type="caution">
    <text evidence="2">The sequence shown here is derived from an EMBL/GenBank/DDBJ whole genome shotgun (WGS) entry which is preliminary data.</text>
</comment>
<evidence type="ECO:0000313" key="2">
    <source>
        <dbReference type="EMBL" id="KNC65695.1"/>
    </source>
</evidence>
<feature type="transmembrane region" description="Helical" evidence="1">
    <location>
        <begin position="481"/>
        <end position="498"/>
    </location>
</feature>
<reference evidence="3" key="1">
    <citation type="submission" date="2015-07" db="EMBL/GenBank/DDBJ databases">
        <title>Draft genome sequence of a Pseudoalteromonas rubra strain, OCN096, isolated from Kaneohe Bay, Oahu, Hawaii.</title>
        <authorList>
            <person name="Beurmann S."/>
            <person name="Ushijima B."/>
            <person name="Belcaid M."/>
            <person name="Callahan S.M."/>
            <person name="Aeby G.S."/>
        </authorList>
    </citation>
    <scope>NUCLEOTIDE SEQUENCE [LARGE SCALE GENOMIC DNA]</scope>
    <source>
        <strain evidence="3">OCN096</strain>
    </source>
</reference>
<dbReference type="Pfam" id="PF03929">
    <property type="entry name" value="PepSY_TM"/>
    <property type="match status" value="1"/>
</dbReference>
<evidence type="ECO:0000313" key="3">
    <source>
        <dbReference type="Proteomes" id="UP000036850"/>
    </source>
</evidence>
<feature type="transmembrane region" description="Helical" evidence="1">
    <location>
        <begin position="412"/>
        <end position="432"/>
    </location>
</feature>
<feature type="transmembrane region" description="Helical" evidence="1">
    <location>
        <begin position="439"/>
        <end position="461"/>
    </location>
</feature>
<organism evidence="2 3">
    <name type="scientific">Pseudoalteromonas rubra</name>
    <dbReference type="NCBI Taxonomy" id="43658"/>
    <lineage>
        <taxon>Bacteria</taxon>
        <taxon>Pseudomonadati</taxon>
        <taxon>Pseudomonadota</taxon>
        <taxon>Gammaproteobacteria</taxon>
        <taxon>Alteromonadales</taxon>
        <taxon>Pseudoalteromonadaceae</taxon>
        <taxon>Pseudoalteromonas</taxon>
    </lineage>
</organism>
<feature type="transmembrane region" description="Helical" evidence="1">
    <location>
        <begin position="136"/>
        <end position="159"/>
    </location>
</feature>
<keyword evidence="1" id="KW-1133">Transmembrane helix</keyword>
<gene>
    <name evidence="2" type="ORF">AC626_21515</name>
</gene>
<keyword evidence="1" id="KW-0812">Transmembrane</keyword>
<dbReference type="PATRIC" id="fig|43658.6.peg.3504"/>
<dbReference type="AlphaFoldDB" id="A0A0L0EMU9"/>